<protein>
    <recommendedName>
        <fullName evidence="3">DUF4333 domain-containing protein</fullName>
    </recommendedName>
</protein>
<evidence type="ECO:0000313" key="2">
    <source>
        <dbReference type="Proteomes" id="UP001501705"/>
    </source>
</evidence>
<name>A0ABN2DKE6_9ACTN</name>
<comment type="caution">
    <text evidence="1">The sequence shown here is derived from an EMBL/GenBank/DDBJ whole genome shotgun (WGS) entry which is preliminary data.</text>
</comment>
<gene>
    <name evidence="1" type="ORF">GCM10009804_39810</name>
</gene>
<dbReference type="Proteomes" id="UP001501705">
    <property type="component" value="Unassembled WGS sequence"/>
</dbReference>
<keyword evidence="2" id="KW-1185">Reference proteome</keyword>
<accession>A0ABN2DKE6</accession>
<proteinExistence type="predicted"/>
<dbReference type="EMBL" id="BAAAPH010000012">
    <property type="protein sequence ID" value="GAA1579293.1"/>
    <property type="molecule type" value="Genomic_DNA"/>
</dbReference>
<evidence type="ECO:0000313" key="1">
    <source>
        <dbReference type="EMBL" id="GAA1579293.1"/>
    </source>
</evidence>
<reference evidence="1 2" key="1">
    <citation type="journal article" date="2019" name="Int. J. Syst. Evol. Microbiol.">
        <title>The Global Catalogue of Microorganisms (GCM) 10K type strain sequencing project: providing services to taxonomists for standard genome sequencing and annotation.</title>
        <authorList>
            <consortium name="The Broad Institute Genomics Platform"/>
            <consortium name="The Broad Institute Genome Sequencing Center for Infectious Disease"/>
            <person name="Wu L."/>
            <person name="Ma J."/>
        </authorList>
    </citation>
    <scope>NUCLEOTIDE SEQUENCE [LARGE SCALE GENOMIC DNA]</scope>
    <source>
        <strain evidence="1 2">JCM 15572</strain>
    </source>
</reference>
<sequence>MPTPSTPWPTPKVTGAPADDAPLAERITFAIAKQTQIAAGRAAKTTVKCPGIDKVETAGQHKLDCTVTYAGKPFTGTLTVDSKQYSASYKFTSEEVAIVRAKVVDAVLRAAPGAAKVACEMEDVGIVVHSGLPIGCNVTTTDNAVQEYRAQVTGNGQVTVKKA</sequence>
<evidence type="ECO:0008006" key="3">
    <source>
        <dbReference type="Google" id="ProtNLM"/>
    </source>
</evidence>
<organism evidence="1 2">
    <name type="scientific">Kribbella hippodromi</name>
    <dbReference type="NCBI Taxonomy" id="434347"/>
    <lineage>
        <taxon>Bacteria</taxon>
        <taxon>Bacillati</taxon>
        <taxon>Actinomycetota</taxon>
        <taxon>Actinomycetes</taxon>
        <taxon>Propionibacteriales</taxon>
        <taxon>Kribbellaceae</taxon>
        <taxon>Kribbella</taxon>
    </lineage>
</organism>